<gene>
    <name evidence="2" type="ORF">Phpb_03000</name>
</gene>
<comment type="caution">
    <text evidence="2">The sequence shown here is derived from an EMBL/GenBank/DDBJ whole genome shotgun (WGS) entry which is preliminary data.</text>
</comment>
<dbReference type="InterPro" id="IPR055591">
    <property type="entry name" value="DUF7167"/>
</dbReference>
<accession>A0A1B8YFI5</accession>
<feature type="domain" description="DUF7167" evidence="1">
    <location>
        <begin position="4"/>
        <end position="58"/>
    </location>
</feature>
<proteinExistence type="predicted"/>
<keyword evidence="3" id="KW-1185">Reference proteome</keyword>
<protein>
    <recommendedName>
        <fullName evidence="1">DUF7167 domain-containing protein</fullName>
    </recommendedName>
</protein>
<dbReference type="EMBL" id="LOIC01000077">
    <property type="protein sequence ID" value="OCA53896.1"/>
    <property type="molecule type" value="Genomic_DNA"/>
</dbReference>
<organism evidence="2 3">
    <name type="scientific">Photorhabdus namnaonensis</name>
    <dbReference type="NCBI Taxonomy" id="1851568"/>
    <lineage>
        <taxon>Bacteria</taxon>
        <taxon>Pseudomonadati</taxon>
        <taxon>Pseudomonadota</taxon>
        <taxon>Gammaproteobacteria</taxon>
        <taxon>Enterobacterales</taxon>
        <taxon>Morganellaceae</taxon>
        <taxon>Photorhabdus</taxon>
    </lineage>
</organism>
<dbReference type="AlphaFoldDB" id="A0A1B8YFI5"/>
<name>A0A1B8YFI5_9GAMM</name>
<dbReference type="Proteomes" id="UP000092665">
    <property type="component" value="Unassembled WGS sequence"/>
</dbReference>
<evidence type="ECO:0000313" key="3">
    <source>
        <dbReference type="Proteomes" id="UP000092665"/>
    </source>
</evidence>
<dbReference type="RefSeq" id="WP_065391021.1">
    <property type="nucleotide sequence ID" value="NZ_CAWMQN010000077.1"/>
</dbReference>
<dbReference type="Pfam" id="PF23768">
    <property type="entry name" value="DUF7167"/>
    <property type="match status" value="1"/>
</dbReference>
<sequence length="62" mass="7213">MSKQMILKAQTNMIGSMSQTELNITEAEWKGMTDDEQQQIINEFMSDVVDIWVDVEDEDENE</sequence>
<evidence type="ECO:0000259" key="1">
    <source>
        <dbReference type="Pfam" id="PF23768"/>
    </source>
</evidence>
<evidence type="ECO:0000313" key="2">
    <source>
        <dbReference type="EMBL" id="OCA53896.1"/>
    </source>
</evidence>
<reference evidence="3" key="1">
    <citation type="submission" date="2015-11" db="EMBL/GenBank/DDBJ databases">
        <authorList>
            <person name="Tobias N.J."/>
            <person name="Mishra B."/>
            <person name="Gupta D.K."/>
            <person name="Thines M."/>
            <person name="Stinear T.P."/>
            <person name="Bode H.B."/>
        </authorList>
    </citation>
    <scope>NUCLEOTIDE SEQUENCE [LARGE SCALE GENOMIC DNA]</scope>
    <source>
        <strain evidence="3">PB45.5</strain>
    </source>
</reference>